<feature type="compositionally biased region" description="Polar residues" evidence="1">
    <location>
        <begin position="120"/>
        <end position="143"/>
    </location>
</feature>
<keyword evidence="2" id="KW-0472">Membrane</keyword>
<name>A0A2B7X009_9EURO</name>
<reference evidence="3 4" key="1">
    <citation type="submission" date="2017-10" db="EMBL/GenBank/DDBJ databases">
        <title>Comparative genomics in systemic dimorphic fungi from Ajellomycetaceae.</title>
        <authorList>
            <person name="Munoz J.F."/>
            <person name="Mcewen J.G."/>
            <person name="Clay O.K."/>
            <person name="Cuomo C.A."/>
        </authorList>
    </citation>
    <scope>NUCLEOTIDE SEQUENCE [LARGE SCALE GENOMIC DNA]</scope>
    <source>
        <strain evidence="3 4">UAMH5409</strain>
    </source>
</reference>
<dbReference type="AlphaFoldDB" id="A0A2B7X009"/>
<feature type="transmembrane region" description="Helical" evidence="2">
    <location>
        <begin position="31"/>
        <end position="52"/>
    </location>
</feature>
<keyword evidence="4" id="KW-1185">Reference proteome</keyword>
<feature type="region of interest" description="Disordered" evidence="1">
    <location>
        <begin position="76"/>
        <end position="99"/>
    </location>
</feature>
<proteinExistence type="predicted"/>
<organism evidence="3 4">
    <name type="scientific">Helicocarpus griseus UAMH5409</name>
    <dbReference type="NCBI Taxonomy" id="1447875"/>
    <lineage>
        <taxon>Eukaryota</taxon>
        <taxon>Fungi</taxon>
        <taxon>Dikarya</taxon>
        <taxon>Ascomycota</taxon>
        <taxon>Pezizomycotina</taxon>
        <taxon>Eurotiomycetes</taxon>
        <taxon>Eurotiomycetidae</taxon>
        <taxon>Onygenales</taxon>
        <taxon>Ajellomycetaceae</taxon>
        <taxon>Helicocarpus</taxon>
    </lineage>
</organism>
<evidence type="ECO:0000313" key="3">
    <source>
        <dbReference type="EMBL" id="PGH02008.1"/>
    </source>
</evidence>
<comment type="caution">
    <text evidence="3">The sequence shown here is derived from an EMBL/GenBank/DDBJ whole genome shotgun (WGS) entry which is preliminary data.</text>
</comment>
<evidence type="ECO:0000313" key="4">
    <source>
        <dbReference type="Proteomes" id="UP000223968"/>
    </source>
</evidence>
<feature type="region of interest" description="Disordered" evidence="1">
    <location>
        <begin position="119"/>
        <end position="143"/>
    </location>
</feature>
<dbReference type="EMBL" id="PDNB01000164">
    <property type="protein sequence ID" value="PGH02008.1"/>
    <property type="molecule type" value="Genomic_DNA"/>
</dbReference>
<keyword evidence="2" id="KW-0812">Transmembrane</keyword>
<keyword evidence="2" id="KW-1133">Transmembrane helix</keyword>
<feature type="compositionally biased region" description="Basic and acidic residues" evidence="1">
    <location>
        <begin position="76"/>
        <end position="85"/>
    </location>
</feature>
<dbReference type="STRING" id="1447875.A0A2B7X009"/>
<dbReference type="Proteomes" id="UP000223968">
    <property type="component" value="Unassembled WGS sequence"/>
</dbReference>
<accession>A0A2B7X009</accession>
<gene>
    <name evidence="3" type="ORF">AJ79_07746</name>
</gene>
<evidence type="ECO:0000256" key="2">
    <source>
        <dbReference type="SAM" id="Phobius"/>
    </source>
</evidence>
<evidence type="ECO:0000256" key="1">
    <source>
        <dbReference type="SAM" id="MobiDB-lite"/>
    </source>
</evidence>
<protein>
    <submittedName>
        <fullName evidence="3">Uncharacterized protein</fullName>
    </submittedName>
</protein>
<dbReference type="OrthoDB" id="3436553at2759"/>
<sequence length="143" mass="15860">MNGYPGGGSTVRPGDVKPIPYTPISSMGRELGIMFGFIALSIVTMMLYWYFWQAAQRRNAAKEAARRDALNAQERLRRAEKEQQRRWRSGGGNNSGEYDDEIGRVQEMTISWAIGGGRMSRSTRNGTSTNGFGFGDTTQGLIV</sequence>